<feature type="transmembrane region" description="Helical" evidence="7">
    <location>
        <begin position="103"/>
        <end position="123"/>
    </location>
</feature>
<dbReference type="InterPro" id="IPR020846">
    <property type="entry name" value="MFS_dom"/>
</dbReference>
<dbReference type="STRING" id="1871111.GCA_001704615_01738"/>
<feature type="transmembrane region" description="Helical" evidence="7">
    <location>
        <begin position="135"/>
        <end position="157"/>
    </location>
</feature>
<dbReference type="InterPro" id="IPR036259">
    <property type="entry name" value="MFS_trans_sf"/>
</dbReference>
<evidence type="ECO:0000256" key="3">
    <source>
        <dbReference type="ARBA" id="ARBA00022475"/>
    </source>
</evidence>
<keyword evidence="6 7" id="KW-0472">Membrane</keyword>
<evidence type="ECO:0000259" key="8">
    <source>
        <dbReference type="PROSITE" id="PS50850"/>
    </source>
</evidence>
<feature type="transmembrane region" description="Helical" evidence="7">
    <location>
        <begin position="301"/>
        <end position="322"/>
    </location>
</feature>
<feature type="domain" description="Major facilitator superfamily (MFS) profile" evidence="8">
    <location>
        <begin position="8"/>
        <end position="386"/>
    </location>
</feature>
<evidence type="ECO:0000256" key="1">
    <source>
        <dbReference type="ARBA" id="ARBA00004651"/>
    </source>
</evidence>
<feature type="transmembrane region" description="Helical" evidence="7">
    <location>
        <begin position="273"/>
        <end position="295"/>
    </location>
</feature>
<evidence type="ECO:0000256" key="7">
    <source>
        <dbReference type="SAM" id="Phobius"/>
    </source>
</evidence>
<dbReference type="SUPFAM" id="SSF103473">
    <property type="entry name" value="MFS general substrate transporter"/>
    <property type="match status" value="1"/>
</dbReference>
<comment type="subcellular location">
    <subcellularLocation>
        <location evidence="1">Cell membrane</location>
        <topology evidence="1">Multi-pass membrane protein</topology>
    </subcellularLocation>
</comment>
<gene>
    <name evidence="9" type="ORF">DJ533_18565</name>
</gene>
<feature type="transmembrane region" description="Helical" evidence="7">
    <location>
        <begin position="163"/>
        <end position="183"/>
    </location>
</feature>
<dbReference type="GO" id="GO:0005886">
    <property type="term" value="C:plasma membrane"/>
    <property type="evidence" value="ECO:0007669"/>
    <property type="project" value="UniProtKB-SubCell"/>
</dbReference>
<feature type="transmembrane region" description="Helical" evidence="7">
    <location>
        <begin position="42"/>
        <end position="63"/>
    </location>
</feature>
<evidence type="ECO:0000313" key="10">
    <source>
        <dbReference type="Proteomes" id="UP000245977"/>
    </source>
</evidence>
<dbReference type="RefSeq" id="WP_065995203.1">
    <property type="nucleotide sequence ID" value="NZ_CP029397.2"/>
</dbReference>
<feature type="transmembrane region" description="Helical" evidence="7">
    <location>
        <begin position="75"/>
        <end position="97"/>
    </location>
</feature>
<dbReference type="EMBL" id="CP029397">
    <property type="protein sequence ID" value="AWL30412.1"/>
    <property type="molecule type" value="Genomic_DNA"/>
</dbReference>
<feature type="transmembrane region" description="Helical" evidence="7">
    <location>
        <begin position="209"/>
        <end position="235"/>
    </location>
</feature>
<evidence type="ECO:0000256" key="5">
    <source>
        <dbReference type="ARBA" id="ARBA00022989"/>
    </source>
</evidence>
<feature type="transmembrane region" description="Helical" evidence="7">
    <location>
        <begin position="334"/>
        <end position="356"/>
    </location>
</feature>
<dbReference type="Gene3D" id="1.20.1250.20">
    <property type="entry name" value="MFS general substrate transporter like domains"/>
    <property type="match status" value="1"/>
</dbReference>
<organism evidence="9 10">
    <name type="scientific">Acinetobacter defluvii</name>
    <dbReference type="NCBI Taxonomy" id="1871111"/>
    <lineage>
        <taxon>Bacteria</taxon>
        <taxon>Pseudomonadati</taxon>
        <taxon>Pseudomonadota</taxon>
        <taxon>Gammaproteobacteria</taxon>
        <taxon>Moraxellales</taxon>
        <taxon>Moraxellaceae</taxon>
        <taxon>Acinetobacter</taxon>
    </lineage>
</organism>
<keyword evidence="2" id="KW-0813">Transport</keyword>
<feature type="transmembrane region" description="Helical" evidence="7">
    <location>
        <begin position="362"/>
        <end position="382"/>
    </location>
</feature>
<accession>A0A2S2FJ87</accession>
<evidence type="ECO:0000313" key="9">
    <source>
        <dbReference type="EMBL" id="AWL30412.1"/>
    </source>
</evidence>
<keyword evidence="4 7" id="KW-0812">Transmembrane</keyword>
<feature type="transmembrane region" description="Helical" evidence="7">
    <location>
        <begin position="241"/>
        <end position="261"/>
    </location>
</feature>
<sequence length="390" mass="42103">MNQQSWRPFLMVSLALCIGTIGTALASPLYPIYQQLWQLLPSHITYIFVAYMFGCLTTLLFLGRSSNSFGYIRTLQIGLFFAIIGLSISVVASNAYILGFGRFIIGIASGLISTSAMLGLIYTIPDSHKASAAQLSSIITVLGFGLGPFIGGAIAQFSKYPLVTPYLPVIIGAILSLISLFTLKTVNTVKQKFNIAPHLELPEPQFKKLFFITSFSAFCAFGSFSLFASLAPSFIKDVIPWHGPLVSGSTIASILLVSAAAQFILKSMPMHSALNLGLSMLITSYVVLAVCMLMHWSILFFVSVIFVGMGHGMSLLGAFALIHHMTNVKNRAAVVSTYLFLAYLGTIVPIIGAGYVSDHFGFTTGVLSFCVSVGLLCIYLLISHLKIEIS</sequence>
<protein>
    <submittedName>
        <fullName evidence="9">MFS transporter</fullName>
    </submittedName>
</protein>
<dbReference type="AlphaFoldDB" id="A0A2S2FJ87"/>
<dbReference type="InterPro" id="IPR011701">
    <property type="entry name" value="MFS"/>
</dbReference>
<dbReference type="PANTHER" id="PTHR23517">
    <property type="entry name" value="RESISTANCE PROTEIN MDTM, PUTATIVE-RELATED-RELATED"/>
    <property type="match status" value="1"/>
</dbReference>
<dbReference type="PANTHER" id="PTHR23517:SF13">
    <property type="entry name" value="MAJOR FACILITATOR SUPERFAMILY MFS_1"/>
    <property type="match status" value="1"/>
</dbReference>
<dbReference type="InterPro" id="IPR050171">
    <property type="entry name" value="MFS_Transporters"/>
</dbReference>
<evidence type="ECO:0000256" key="2">
    <source>
        <dbReference type="ARBA" id="ARBA00022448"/>
    </source>
</evidence>
<dbReference type="Pfam" id="PF07690">
    <property type="entry name" value="MFS_1"/>
    <property type="match status" value="1"/>
</dbReference>
<dbReference type="Proteomes" id="UP000245977">
    <property type="component" value="Chromosome"/>
</dbReference>
<dbReference type="GO" id="GO:0022857">
    <property type="term" value="F:transmembrane transporter activity"/>
    <property type="evidence" value="ECO:0007669"/>
    <property type="project" value="InterPro"/>
</dbReference>
<dbReference type="OrthoDB" id="9810492at2"/>
<keyword evidence="10" id="KW-1185">Reference proteome</keyword>
<name>A0A2S2FJ87_9GAMM</name>
<dbReference type="KEGG" id="adv:DJ533_18565"/>
<keyword evidence="5 7" id="KW-1133">Transmembrane helix</keyword>
<reference evidence="9" key="1">
    <citation type="submission" date="2019-08" db="EMBL/GenBank/DDBJ databases">
        <title>The complete genome of Acinetobacter defluvii strain WCHAD010030.</title>
        <authorList>
            <person name="Hu Y."/>
            <person name="Qin J."/>
            <person name="Feng Y."/>
            <person name="Zong Z."/>
        </authorList>
    </citation>
    <scope>NUCLEOTIDE SEQUENCE</scope>
    <source>
        <strain evidence="9">WCHA30</strain>
    </source>
</reference>
<dbReference type="PROSITE" id="PS50850">
    <property type="entry name" value="MFS"/>
    <property type="match status" value="1"/>
</dbReference>
<proteinExistence type="predicted"/>
<keyword evidence="3" id="KW-1003">Cell membrane</keyword>
<evidence type="ECO:0000256" key="4">
    <source>
        <dbReference type="ARBA" id="ARBA00022692"/>
    </source>
</evidence>
<evidence type="ECO:0000256" key="6">
    <source>
        <dbReference type="ARBA" id="ARBA00023136"/>
    </source>
</evidence>